<dbReference type="SUPFAM" id="SSF46955">
    <property type="entry name" value="Putative DNA-binding domain"/>
    <property type="match status" value="1"/>
</dbReference>
<dbReference type="EMBL" id="PVUF01000008">
    <property type="protein sequence ID" value="PRZ46888.1"/>
    <property type="molecule type" value="Genomic_DNA"/>
</dbReference>
<organism evidence="1 2">
    <name type="scientific">Tritonibacter scottomollicae</name>
    <name type="common">Epibacterium scottomollicae</name>
    <dbReference type="NCBI Taxonomy" id="483013"/>
    <lineage>
        <taxon>Bacteria</taxon>
        <taxon>Pseudomonadati</taxon>
        <taxon>Pseudomonadota</taxon>
        <taxon>Alphaproteobacteria</taxon>
        <taxon>Rhodobacterales</taxon>
        <taxon>Paracoccaceae</taxon>
        <taxon>Tritonibacter</taxon>
    </lineage>
</organism>
<protein>
    <submittedName>
        <fullName evidence="1">AlpA family transcriptional regulator</fullName>
    </submittedName>
</protein>
<dbReference type="OrthoDB" id="9801242at2"/>
<evidence type="ECO:0000313" key="2">
    <source>
        <dbReference type="Proteomes" id="UP000237718"/>
    </source>
</evidence>
<dbReference type="Gene3D" id="1.10.238.160">
    <property type="match status" value="1"/>
</dbReference>
<accession>A0A2T1AEX1</accession>
<evidence type="ECO:0000313" key="1">
    <source>
        <dbReference type="EMBL" id="PRZ46888.1"/>
    </source>
</evidence>
<reference evidence="1 2" key="1">
    <citation type="submission" date="2018-03" db="EMBL/GenBank/DDBJ databases">
        <title>Genomic Encyclopedia of Archaeal and Bacterial Type Strains, Phase II (KMG-II): from individual species to whole genera.</title>
        <authorList>
            <person name="Goeker M."/>
        </authorList>
    </citation>
    <scope>NUCLEOTIDE SEQUENCE [LARGE SCALE GENOMIC DNA]</scope>
    <source>
        <strain evidence="1 2">DSM 25328</strain>
    </source>
</reference>
<sequence length="70" mass="7973">MNTPDRILRCKDVMSLTGLSRSTLYAMMSEGTFPASIKLSKRAVGWRASVVQTWLEDKTRQPHNPHQRGE</sequence>
<gene>
    <name evidence="1" type="ORF">CLV89_10832</name>
</gene>
<dbReference type="PANTHER" id="PTHR36154">
    <property type="entry name" value="DNA-BINDING TRANSCRIPTIONAL ACTIVATOR ALPA"/>
    <property type="match status" value="1"/>
</dbReference>
<proteinExistence type="predicted"/>
<name>A0A2T1AEX1_TRISK</name>
<comment type="caution">
    <text evidence="1">The sequence shown here is derived from an EMBL/GenBank/DDBJ whole genome shotgun (WGS) entry which is preliminary data.</text>
</comment>
<dbReference type="InterPro" id="IPR009061">
    <property type="entry name" value="DNA-bd_dom_put_sf"/>
</dbReference>
<dbReference type="Pfam" id="PF05930">
    <property type="entry name" value="Phage_AlpA"/>
    <property type="match status" value="1"/>
</dbReference>
<dbReference type="InterPro" id="IPR052931">
    <property type="entry name" value="Prophage_regulatory_activator"/>
</dbReference>
<dbReference type="PANTHER" id="PTHR36154:SF1">
    <property type="entry name" value="DNA-BINDING TRANSCRIPTIONAL ACTIVATOR ALPA"/>
    <property type="match status" value="1"/>
</dbReference>
<dbReference type="AlphaFoldDB" id="A0A2T1AEX1"/>
<dbReference type="InterPro" id="IPR010260">
    <property type="entry name" value="AlpA"/>
</dbReference>
<dbReference type="Proteomes" id="UP000237718">
    <property type="component" value="Unassembled WGS sequence"/>
</dbReference>